<keyword evidence="2" id="KW-0677">Repeat</keyword>
<name>A0A835QH80_VANPL</name>
<feature type="region of interest" description="Disordered" evidence="6">
    <location>
        <begin position="1"/>
        <end position="41"/>
    </location>
</feature>
<evidence type="ECO:0000313" key="10">
    <source>
        <dbReference type="Proteomes" id="UP000636800"/>
    </source>
</evidence>
<comment type="caution">
    <text evidence="9">The sequence shown here is derived from an EMBL/GenBank/DDBJ whole genome shotgun (WGS) entry which is preliminary data.</text>
</comment>
<dbReference type="GO" id="GO:0003676">
    <property type="term" value="F:nucleic acid binding"/>
    <property type="evidence" value="ECO:0007669"/>
    <property type="project" value="InterPro"/>
</dbReference>
<feature type="compositionally biased region" description="Basic residues" evidence="6">
    <location>
        <begin position="31"/>
        <end position="41"/>
    </location>
</feature>
<gene>
    <name evidence="9" type="ORF">HPP92_018021</name>
    <name evidence="8" type="ORF">HPP92_018588</name>
</gene>
<evidence type="ECO:0000256" key="1">
    <source>
        <dbReference type="ARBA" id="ARBA00022723"/>
    </source>
</evidence>
<dbReference type="GO" id="GO:0008270">
    <property type="term" value="F:zinc ion binding"/>
    <property type="evidence" value="ECO:0007669"/>
    <property type="project" value="UniProtKB-KW"/>
</dbReference>
<organism evidence="9 11">
    <name type="scientific">Vanilla planifolia</name>
    <name type="common">Vanilla</name>
    <dbReference type="NCBI Taxonomy" id="51239"/>
    <lineage>
        <taxon>Eukaryota</taxon>
        <taxon>Viridiplantae</taxon>
        <taxon>Streptophyta</taxon>
        <taxon>Embryophyta</taxon>
        <taxon>Tracheophyta</taxon>
        <taxon>Spermatophyta</taxon>
        <taxon>Magnoliopsida</taxon>
        <taxon>Liliopsida</taxon>
        <taxon>Asparagales</taxon>
        <taxon>Orchidaceae</taxon>
        <taxon>Vanilloideae</taxon>
        <taxon>Vanilleae</taxon>
        <taxon>Vanilla</taxon>
    </lineage>
</organism>
<dbReference type="SUPFAM" id="SSF57756">
    <property type="entry name" value="Retrovirus zinc finger-like domains"/>
    <property type="match status" value="2"/>
</dbReference>
<dbReference type="Pfam" id="PF14392">
    <property type="entry name" value="zf-CCHC_4"/>
    <property type="match status" value="3"/>
</dbReference>
<feature type="domain" description="CCHC-type" evidence="7">
    <location>
        <begin position="156"/>
        <end position="170"/>
    </location>
</feature>
<dbReference type="InterPro" id="IPR001878">
    <property type="entry name" value="Znf_CCHC"/>
</dbReference>
<evidence type="ECO:0000313" key="9">
    <source>
        <dbReference type="EMBL" id="KAG0468693.1"/>
    </source>
</evidence>
<evidence type="ECO:0000259" key="7">
    <source>
        <dbReference type="PROSITE" id="PS50158"/>
    </source>
</evidence>
<dbReference type="FunFam" id="4.10.60.10:FF:000091">
    <property type="entry name" value="Zinc finger CCHC-type-containing 9"/>
    <property type="match status" value="1"/>
</dbReference>
<keyword evidence="1" id="KW-0479">Metal-binding</keyword>
<dbReference type="EMBL" id="JADCNL010000009">
    <property type="protein sequence ID" value="KAG0467008.1"/>
    <property type="molecule type" value="Genomic_DNA"/>
</dbReference>
<feature type="domain" description="CCHC-type" evidence="7">
    <location>
        <begin position="129"/>
        <end position="143"/>
    </location>
</feature>
<dbReference type="Gene3D" id="4.10.60.10">
    <property type="entry name" value="Zinc finger, CCHC-type"/>
    <property type="match status" value="2"/>
</dbReference>
<evidence type="ECO:0000313" key="11">
    <source>
        <dbReference type="Proteomes" id="UP000639772"/>
    </source>
</evidence>
<proteinExistence type="predicted"/>
<accession>A0A835QH80</accession>
<sequence>MVSQRQRMARKRFREANQHLFPKPEHPKTPSLKKQKKKENLKKRIALKSAKIGMKSGTFKTKTKKHPLRVDGKRPGEGCFICKSKDHIAKFCPEKVNWERNKICLLCRRHGHSLKNCPLKKEIAEQKICYNCGEAKHSLSRCPLPIQDGGAKFANCFVCNELGHLSKDCPVNAHGIYPKGGSCKICGEVTHLAKHCPQKAGSQPPTFVADRIAMSKKDQQAKSNITVRSGDDLEDDFVEEDIRKKTSAGDFQGKSKRKQCPKLVNFIG</sequence>
<protein>
    <recommendedName>
        <fullName evidence="7">CCHC-type domain-containing protein</fullName>
    </recommendedName>
</protein>
<evidence type="ECO:0000256" key="4">
    <source>
        <dbReference type="ARBA" id="ARBA00022833"/>
    </source>
</evidence>
<dbReference type="PROSITE" id="PS50158">
    <property type="entry name" value="ZF_CCHC"/>
    <property type="match status" value="2"/>
</dbReference>
<dbReference type="EMBL" id="JADCNM010000009">
    <property type="protein sequence ID" value="KAG0468693.1"/>
    <property type="molecule type" value="Genomic_DNA"/>
</dbReference>
<evidence type="ECO:0000256" key="5">
    <source>
        <dbReference type="PROSITE-ProRule" id="PRU00047"/>
    </source>
</evidence>
<keyword evidence="4" id="KW-0862">Zinc</keyword>
<evidence type="ECO:0000256" key="6">
    <source>
        <dbReference type="SAM" id="MobiDB-lite"/>
    </source>
</evidence>
<reference evidence="10 11" key="1">
    <citation type="journal article" date="2020" name="Nat. Food">
        <title>A phased Vanilla planifolia genome enables genetic improvement of flavour and production.</title>
        <authorList>
            <person name="Hasing T."/>
            <person name="Tang H."/>
            <person name="Brym M."/>
            <person name="Khazi F."/>
            <person name="Huang T."/>
            <person name="Chambers A.H."/>
        </authorList>
    </citation>
    <scope>NUCLEOTIDE SEQUENCE [LARGE SCALE GENOMIC DNA]</scope>
    <source>
        <tissue evidence="9">Leaf</tissue>
    </source>
</reference>
<dbReference type="InterPro" id="IPR025836">
    <property type="entry name" value="Zn_knuckle_CX2CX4HX4C"/>
</dbReference>
<dbReference type="InterPro" id="IPR036875">
    <property type="entry name" value="Znf_CCHC_sf"/>
</dbReference>
<dbReference type="Proteomes" id="UP000636800">
    <property type="component" value="Unassembled WGS sequence"/>
</dbReference>
<dbReference type="SMART" id="SM00343">
    <property type="entry name" value="ZnF_C2HC"/>
    <property type="match status" value="5"/>
</dbReference>
<evidence type="ECO:0000256" key="3">
    <source>
        <dbReference type="ARBA" id="ARBA00022771"/>
    </source>
</evidence>
<dbReference type="OrthoDB" id="3863715at2759"/>
<dbReference type="AlphaFoldDB" id="A0A835QH80"/>
<dbReference type="Proteomes" id="UP000639772">
    <property type="component" value="Chromosome 9"/>
</dbReference>
<keyword evidence="3 5" id="KW-0863">Zinc-finger</keyword>
<feature type="compositionally biased region" description="Basic and acidic residues" evidence="6">
    <location>
        <begin position="14"/>
        <end position="28"/>
    </location>
</feature>
<dbReference type="Pfam" id="PF00098">
    <property type="entry name" value="zf-CCHC"/>
    <property type="match status" value="1"/>
</dbReference>
<evidence type="ECO:0000313" key="8">
    <source>
        <dbReference type="EMBL" id="KAG0467008.1"/>
    </source>
</evidence>
<dbReference type="PANTHER" id="PTHR47798:SF2">
    <property type="entry name" value="CCHC-TYPE DOMAIN-CONTAINING PROTEIN"/>
    <property type="match status" value="1"/>
</dbReference>
<evidence type="ECO:0000256" key="2">
    <source>
        <dbReference type="ARBA" id="ARBA00022737"/>
    </source>
</evidence>
<dbReference type="PANTHER" id="PTHR47798">
    <property type="entry name" value="OS04G0555800 PROTEIN"/>
    <property type="match status" value="1"/>
</dbReference>
<keyword evidence="10" id="KW-1185">Reference proteome</keyword>